<dbReference type="Pfam" id="PF04402">
    <property type="entry name" value="SIMPL"/>
    <property type="match status" value="1"/>
</dbReference>
<feature type="chain" id="PRO_5045876005" evidence="1">
    <location>
        <begin position="22"/>
        <end position="240"/>
    </location>
</feature>
<dbReference type="Proteomes" id="UP000722336">
    <property type="component" value="Unassembled WGS sequence"/>
</dbReference>
<dbReference type="InterPro" id="IPR052022">
    <property type="entry name" value="26kDa_periplasmic_antigen"/>
</dbReference>
<protein>
    <submittedName>
        <fullName evidence="2">SIMPL domain-containing protein</fullName>
    </submittedName>
</protein>
<evidence type="ECO:0000313" key="2">
    <source>
        <dbReference type="EMBL" id="MBV7255975.1"/>
    </source>
</evidence>
<dbReference type="PANTHER" id="PTHR34387:SF1">
    <property type="entry name" value="PERIPLASMIC IMMUNOGENIC PROTEIN"/>
    <property type="match status" value="1"/>
</dbReference>
<evidence type="ECO:0000313" key="3">
    <source>
        <dbReference type="Proteomes" id="UP000722336"/>
    </source>
</evidence>
<keyword evidence="1" id="KW-0732">Signal</keyword>
<dbReference type="PANTHER" id="PTHR34387">
    <property type="entry name" value="SLR1258 PROTEIN"/>
    <property type="match status" value="1"/>
</dbReference>
<name>A0ABS6SCL4_9SPHN</name>
<evidence type="ECO:0000256" key="1">
    <source>
        <dbReference type="SAM" id="SignalP"/>
    </source>
</evidence>
<feature type="signal peptide" evidence="1">
    <location>
        <begin position="1"/>
        <end position="21"/>
    </location>
</feature>
<dbReference type="RefSeq" id="WP_218444388.1">
    <property type="nucleotide sequence ID" value="NZ_JAGSPA010000001.1"/>
</dbReference>
<reference evidence="2 3" key="1">
    <citation type="submission" date="2021-04" db="EMBL/GenBank/DDBJ databases">
        <authorList>
            <person name="Pira H."/>
            <person name="Risdian C."/>
            <person name="Wink J."/>
        </authorList>
    </citation>
    <scope>NUCLEOTIDE SEQUENCE [LARGE SCALE GENOMIC DNA]</scope>
    <source>
        <strain evidence="2 3">WHA3</strain>
    </source>
</reference>
<comment type="caution">
    <text evidence="2">The sequence shown here is derived from an EMBL/GenBank/DDBJ whole genome shotgun (WGS) entry which is preliminary data.</text>
</comment>
<gene>
    <name evidence="2" type="ORF">KCG44_04160</name>
</gene>
<keyword evidence="3" id="KW-1185">Reference proteome</keyword>
<dbReference type="EMBL" id="JAGSPA010000001">
    <property type="protein sequence ID" value="MBV7255975.1"/>
    <property type="molecule type" value="Genomic_DNA"/>
</dbReference>
<sequence>MKPTLLLAAMAVSLVAMPAAAQDERVMTTQMANATLLTISATGISRSAPDIANVSAGVVTQAETADDAMRQNRERMERVVSALRSAGIKREDIQTSNLNLSPQYRYGENQPPRLTGYQVQNMVSVTLRDIGDAGSVLDALVSQGANQINGPSFSIEDSEGAMNDARRDAMAKARERADIYAGAAGMSVARIVSISEGGHHSPPPMPMMRAMSDVAEDMSTPVEPGQLGLNANVTVVYELK</sequence>
<proteinExistence type="predicted"/>
<accession>A0ABS6SCL4</accession>
<dbReference type="InterPro" id="IPR007497">
    <property type="entry name" value="SIMPL/DUF541"/>
</dbReference>
<organism evidence="2 3">
    <name type="scientific">Pacificimonas pallii</name>
    <dbReference type="NCBI Taxonomy" id="2827236"/>
    <lineage>
        <taxon>Bacteria</taxon>
        <taxon>Pseudomonadati</taxon>
        <taxon>Pseudomonadota</taxon>
        <taxon>Alphaproteobacteria</taxon>
        <taxon>Sphingomonadales</taxon>
        <taxon>Sphingosinicellaceae</taxon>
        <taxon>Pacificimonas</taxon>
    </lineage>
</organism>